<keyword evidence="3" id="KW-1185">Reference proteome</keyword>
<organism evidence="2 3">
    <name type="scientific">Dulcicalothrix desertica PCC 7102</name>
    <dbReference type="NCBI Taxonomy" id="232991"/>
    <lineage>
        <taxon>Bacteria</taxon>
        <taxon>Bacillati</taxon>
        <taxon>Cyanobacteriota</taxon>
        <taxon>Cyanophyceae</taxon>
        <taxon>Nostocales</taxon>
        <taxon>Calotrichaceae</taxon>
        <taxon>Dulcicalothrix</taxon>
    </lineage>
</organism>
<gene>
    <name evidence="2" type="ORF">DSM106972_095200</name>
</gene>
<feature type="domain" description="CobQ/CobB/MinD/ParA nucleotide binding" evidence="1">
    <location>
        <begin position="4"/>
        <end position="156"/>
    </location>
</feature>
<evidence type="ECO:0000313" key="2">
    <source>
        <dbReference type="EMBL" id="RUS93921.1"/>
    </source>
</evidence>
<dbReference type="EMBL" id="RSCL01000054">
    <property type="protein sequence ID" value="RUS93921.1"/>
    <property type="molecule type" value="Genomic_DNA"/>
</dbReference>
<dbReference type="SUPFAM" id="SSF52540">
    <property type="entry name" value="P-loop containing nucleoside triphosphate hydrolases"/>
    <property type="match status" value="1"/>
</dbReference>
<dbReference type="PANTHER" id="PTHR13696">
    <property type="entry name" value="P-LOOP CONTAINING NUCLEOSIDE TRIPHOSPHATE HYDROLASE"/>
    <property type="match status" value="1"/>
</dbReference>
<evidence type="ECO:0000259" key="1">
    <source>
        <dbReference type="Pfam" id="PF01656"/>
    </source>
</evidence>
<dbReference type="CDD" id="cd02042">
    <property type="entry name" value="ParAB_family"/>
    <property type="match status" value="1"/>
</dbReference>
<dbReference type="Pfam" id="PF01656">
    <property type="entry name" value="CbiA"/>
    <property type="match status" value="1"/>
</dbReference>
<comment type="caution">
    <text evidence="2">The sequence shown here is derived from an EMBL/GenBank/DDBJ whole genome shotgun (WGS) entry which is preliminary data.</text>
</comment>
<dbReference type="AlphaFoldDB" id="A0A433UJ92"/>
<dbReference type="OrthoDB" id="3173068at2"/>
<accession>A0A433UJ92</accession>
<dbReference type="InterPro" id="IPR050678">
    <property type="entry name" value="DNA_Partitioning_ATPase"/>
</dbReference>
<reference evidence="2" key="2">
    <citation type="journal article" date="2019" name="Genome Biol. Evol.">
        <title>Day and night: Metabolic profiles and evolutionary relationships of six axenic non-marine cyanobacteria.</title>
        <authorList>
            <person name="Will S.E."/>
            <person name="Henke P."/>
            <person name="Boedeker C."/>
            <person name="Huang S."/>
            <person name="Brinkmann H."/>
            <person name="Rohde M."/>
            <person name="Jarek M."/>
            <person name="Friedl T."/>
            <person name="Seufert S."/>
            <person name="Schumacher M."/>
            <person name="Overmann J."/>
            <person name="Neumann-Schaal M."/>
            <person name="Petersen J."/>
        </authorList>
    </citation>
    <scope>NUCLEOTIDE SEQUENCE [LARGE SCALE GENOMIC DNA]</scope>
    <source>
        <strain evidence="2">PCC 7102</strain>
    </source>
</reference>
<dbReference type="Proteomes" id="UP000271624">
    <property type="component" value="Unassembled WGS sequence"/>
</dbReference>
<name>A0A433UJ92_9CYAN</name>
<dbReference type="NCBIfam" id="NF041546">
    <property type="entry name" value="ParA_partition"/>
    <property type="match status" value="1"/>
</dbReference>
<proteinExistence type="predicted"/>
<dbReference type="PANTHER" id="PTHR13696:SF96">
    <property type="entry name" value="COBQ_COBB_MIND_PARA NUCLEOTIDE BINDING DOMAIN-CONTAINING PROTEIN"/>
    <property type="match status" value="1"/>
</dbReference>
<reference evidence="2" key="1">
    <citation type="submission" date="2018-12" db="EMBL/GenBank/DDBJ databases">
        <authorList>
            <person name="Will S."/>
            <person name="Neumann-Schaal M."/>
            <person name="Henke P."/>
        </authorList>
    </citation>
    <scope>NUCLEOTIDE SEQUENCE</scope>
    <source>
        <strain evidence="2">PCC 7102</strain>
    </source>
</reference>
<dbReference type="Gene3D" id="3.40.50.300">
    <property type="entry name" value="P-loop containing nucleotide triphosphate hydrolases"/>
    <property type="match status" value="1"/>
</dbReference>
<dbReference type="InterPro" id="IPR027417">
    <property type="entry name" value="P-loop_NTPase"/>
</dbReference>
<sequence length="205" mass="21781">MKTIAIVSRKGGSGKTTLAVHVAVAAFLNKKQTAIIDLDPQASASGWGDSREDESPAVVSAQASRLTHVLDAAVENGAEIIVIDTSPHSETAALAAIRAADLILIPCRPAIFDLRAISDTVDLVKMANKSAFVILNAVPPKGSLGDEARTAISQHDIEICPFKLTQRMAFVHAVTAGLSVQEYEPGSKAADEIKSLYKWILKQLK</sequence>
<dbReference type="RefSeq" id="WP_127087438.1">
    <property type="nucleotide sequence ID" value="NZ_RSCL01000054.1"/>
</dbReference>
<protein>
    <submittedName>
        <fullName evidence="2">Chromosome partitioning protein ParA</fullName>
    </submittedName>
</protein>
<evidence type="ECO:0000313" key="3">
    <source>
        <dbReference type="Proteomes" id="UP000271624"/>
    </source>
</evidence>
<dbReference type="InterPro" id="IPR048089">
    <property type="entry name" value="McdA"/>
</dbReference>
<dbReference type="InterPro" id="IPR002586">
    <property type="entry name" value="CobQ/CobB/MinD/ParA_Nub-bd_dom"/>
</dbReference>
<dbReference type="PIRSF" id="PIRSF009320">
    <property type="entry name" value="Nuc_binding_HP_1000"/>
    <property type="match status" value="1"/>
</dbReference>